<dbReference type="Pfam" id="PF20412">
    <property type="entry name" value="RALGAPB_N"/>
    <property type="match status" value="1"/>
</dbReference>
<dbReference type="Proteomes" id="UP000001292">
    <property type="component" value="Unassembled WGS sequence"/>
</dbReference>
<feature type="compositionally biased region" description="Low complexity" evidence="2">
    <location>
        <begin position="590"/>
        <end position="606"/>
    </location>
</feature>
<dbReference type="OMA" id="CWEECCV"/>
<reference evidence="4 5" key="1">
    <citation type="journal article" date="2007" name="Nature">
        <title>Evolution of genes and genomes on the Drosophila phylogeny.</title>
        <authorList>
            <consortium name="Drosophila 12 Genomes Consortium"/>
            <person name="Clark A.G."/>
            <person name="Eisen M.B."/>
            <person name="Smith D.R."/>
            <person name="Bergman C.M."/>
            <person name="Oliver B."/>
            <person name="Markow T.A."/>
            <person name="Kaufman T.C."/>
            <person name="Kellis M."/>
            <person name="Gelbart W."/>
            <person name="Iyer V.N."/>
            <person name="Pollard D.A."/>
            <person name="Sackton T.B."/>
            <person name="Larracuente A.M."/>
            <person name="Singh N.D."/>
            <person name="Abad J.P."/>
            <person name="Abt D.N."/>
            <person name="Adryan B."/>
            <person name="Aguade M."/>
            <person name="Akashi H."/>
            <person name="Anderson W.W."/>
            <person name="Aquadro C.F."/>
            <person name="Ardell D.H."/>
            <person name="Arguello R."/>
            <person name="Artieri C.G."/>
            <person name="Barbash D.A."/>
            <person name="Barker D."/>
            <person name="Barsanti P."/>
            <person name="Batterham P."/>
            <person name="Batzoglou S."/>
            <person name="Begun D."/>
            <person name="Bhutkar A."/>
            <person name="Blanco E."/>
            <person name="Bosak S.A."/>
            <person name="Bradley R.K."/>
            <person name="Brand A.D."/>
            <person name="Brent M.R."/>
            <person name="Brooks A.N."/>
            <person name="Brown R.H."/>
            <person name="Butlin R.K."/>
            <person name="Caggese C."/>
            <person name="Calvi B.R."/>
            <person name="Bernardo de Carvalho A."/>
            <person name="Caspi A."/>
            <person name="Castrezana S."/>
            <person name="Celniker S.E."/>
            <person name="Chang J.L."/>
            <person name="Chapple C."/>
            <person name="Chatterji S."/>
            <person name="Chinwalla A."/>
            <person name="Civetta A."/>
            <person name="Clifton S.W."/>
            <person name="Comeron J.M."/>
            <person name="Costello J.C."/>
            <person name="Coyne J.A."/>
            <person name="Daub J."/>
            <person name="David R.G."/>
            <person name="Delcher A.L."/>
            <person name="Delehaunty K."/>
            <person name="Do C.B."/>
            <person name="Ebling H."/>
            <person name="Edwards K."/>
            <person name="Eickbush T."/>
            <person name="Evans J.D."/>
            <person name="Filipski A."/>
            <person name="Findeiss S."/>
            <person name="Freyhult E."/>
            <person name="Fulton L."/>
            <person name="Fulton R."/>
            <person name="Garcia A.C."/>
            <person name="Gardiner A."/>
            <person name="Garfield D.A."/>
            <person name="Garvin B.E."/>
            <person name="Gibson G."/>
            <person name="Gilbert D."/>
            <person name="Gnerre S."/>
            <person name="Godfrey J."/>
            <person name="Good R."/>
            <person name="Gotea V."/>
            <person name="Gravely B."/>
            <person name="Greenberg A.J."/>
            <person name="Griffiths-Jones S."/>
            <person name="Gross S."/>
            <person name="Guigo R."/>
            <person name="Gustafson E.A."/>
            <person name="Haerty W."/>
            <person name="Hahn M.W."/>
            <person name="Halligan D.L."/>
            <person name="Halpern A.L."/>
            <person name="Halter G.M."/>
            <person name="Han M.V."/>
            <person name="Heger A."/>
            <person name="Hillier L."/>
            <person name="Hinrichs A.S."/>
            <person name="Holmes I."/>
            <person name="Hoskins R.A."/>
            <person name="Hubisz M.J."/>
            <person name="Hultmark D."/>
            <person name="Huntley M.A."/>
            <person name="Jaffe D.B."/>
            <person name="Jagadeeshan S."/>
            <person name="Jeck W.R."/>
            <person name="Johnson J."/>
            <person name="Jones C.D."/>
            <person name="Jordan W.C."/>
            <person name="Karpen G.H."/>
            <person name="Kataoka E."/>
            <person name="Keightley P.D."/>
            <person name="Kheradpour P."/>
            <person name="Kirkness E.F."/>
            <person name="Koerich L.B."/>
            <person name="Kristiansen K."/>
            <person name="Kudrna D."/>
            <person name="Kulathinal R.J."/>
            <person name="Kumar S."/>
            <person name="Kwok R."/>
            <person name="Lander E."/>
            <person name="Langley C.H."/>
            <person name="Lapoint R."/>
            <person name="Lazzaro B.P."/>
            <person name="Lee S.J."/>
            <person name="Levesque L."/>
            <person name="Li R."/>
            <person name="Lin C.F."/>
            <person name="Lin M.F."/>
            <person name="Lindblad-Toh K."/>
            <person name="Llopart A."/>
            <person name="Long M."/>
            <person name="Low L."/>
            <person name="Lozovsky E."/>
            <person name="Lu J."/>
            <person name="Luo M."/>
            <person name="Machado C.A."/>
            <person name="Makalowski W."/>
            <person name="Marzo M."/>
            <person name="Matsuda M."/>
            <person name="Matzkin L."/>
            <person name="McAllister B."/>
            <person name="McBride C.S."/>
            <person name="McKernan B."/>
            <person name="McKernan K."/>
            <person name="Mendez-Lago M."/>
            <person name="Minx P."/>
            <person name="Mollenhauer M.U."/>
            <person name="Montooth K."/>
            <person name="Mount S.M."/>
            <person name="Mu X."/>
            <person name="Myers E."/>
            <person name="Negre B."/>
            <person name="Newfeld S."/>
            <person name="Nielsen R."/>
            <person name="Noor M.A."/>
            <person name="O'Grady P."/>
            <person name="Pachter L."/>
            <person name="Papaceit M."/>
            <person name="Parisi M.J."/>
            <person name="Parisi M."/>
            <person name="Parts L."/>
            <person name="Pedersen J.S."/>
            <person name="Pesole G."/>
            <person name="Phillippy A.M."/>
            <person name="Ponting C.P."/>
            <person name="Pop M."/>
            <person name="Porcelli D."/>
            <person name="Powell J.R."/>
            <person name="Prohaska S."/>
            <person name="Pruitt K."/>
            <person name="Puig M."/>
            <person name="Quesneville H."/>
            <person name="Ram K.R."/>
            <person name="Rand D."/>
            <person name="Rasmussen M.D."/>
            <person name="Reed L.K."/>
            <person name="Reenan R."/>
            <person name="Reily A."/>
            <person name="Remington K.A."/>
            <person name="Rieger T.T."/>
            <person name="Ritchie M.G."/>
            <person name="Robin C."/>
            <person name="Rogers Y.H."/>
            <person name="Rohde C."/>
            <person name="Rozas J."/>
            <person name="Rubenfield M.J."/>
            <person name="Ruiz A."/>
            <person name="Russo S."/>
            <person name="Salzberg S.L."/>
            <person name="Sanchez-Gracia A."/>
            <person name="Saranga D.J."/>
            <person name="Sato H."/>
            <person name="Schaeffer S.W."/>
            <person name="Schatz M.C."/>
            <person name="Schlenke T."/>
            <person name="Schwartz R."/>
            <person name="Segarra C."/>
            <person name="Singh R.S."/>
            <person name="Sirot L."/>
            <person name="Sirota M."/>
            <person name="Sisneros N.B."/>
            <person name="Smith C.D."/>
            <person name="Smith T.F."/>
            <person name="Spieth J."/>
            <person name="Stage D.E."/>
            <person name="Stark A."/>
            <person name="Stephan W."/>
            <person name="Strausberg R.L."/>
            <person name="Strempel S."/>
            <person name="Sturgill D."/>
            <person name="Sutton G."/>
            <person name="Sutton G.G."/>
            <person name="Tao W."/>
            <person name="Teichmann S."/>
            <person name="Tobari Y.N."/>
            <person name="Tomimura Y."/>
            <person name="Tsolas J.M."/>
            <person name="Valente V.L."/>
            <person name="Venter E."/>
            <person name="Venter J.C."/>
            <person name="Vicario S."/>
            <person name="Vieira F.G."/>
            <person name="Vilella A.J."/>
            <person name="Villasante A."/>
            <person name="Walenz B."/>
            <person name="Wang J."/>
            <person name="Wasserman M."/>
            <person name="Watts T."/>
            <person name="Wilson D."/>
            <person name="Wilson R.K."/>
            <person name="Wing R.A."/>
            <person name="Wolfner M.F."/>
            <person name="Wong A."/>
            <person name="Wong G.K."/>
            <person name="Wu C.I."/>
            <person name="Wu G."/>
            <person name="Yamamoto D."/>
            <person name="Yang H.P."/>
            <person name="Yang S.P."/>
            <person name="Yorke J.A."/>
            <person name="Yoshida K."/>
            <person name="Zdobnov E."/>
            <person name="Zhang P."/>
            <person name="Zhang Y."/>
            <person name="Zimin A.V."/>
            <person name="Baldwin J."/>
            <person name="Abdouelleil A."/>
            <person name="Abdulkadir J."/>
            <person name="Abebe A."/>
            <person name="Abera B."/>
            <person name="Abreu J."/>
            <person name="Acer S.C."/>
            <person name="Aftuck L."/>
            <person name="Alexander A."/>
            <person name="An P."/>
            <person name="Anderson E."/>
            <person name="Anderson S."/>
            <person name="Arachi H."/>
            <person name="Azer M."/>
            <person name="Bachantsang P."/>
            <person name="Barry A."/>
            <person name="Bayul T."/>
            <person name="Berlin A."/>
            <person name="Bessette D."/>
            <person name="Bloom T."/>
            <person name="Blye J."/>
            <person name="Boguslavskiy L."/>
            <person name="Bonnet C."/>
            <person name="Boukhgalter B."/>
            <person name="Bourzgui I."/>
            <person name="Brown A."/>
            <person name="Cahill P."/>
            <person name="Channer S."/>
            <person name="Cheshatsang Y."/>
            <person name="Chuda L."/>
            <person name="Citroen M."/>
            <person name="Collymore A."/>
            <person name="Cooke P."/>
            <person name="Costello M."/>
            <person name="D'Aco K."/>
            <person name="Daza R."/>
            <person name="De Haan G."/>
            <person name="DeGray S."/>
            <person name="DeMaso C."/>
            <person name="Dhargay N."/>
            <person name="Dooley K."/>
            <person name="Dooley E."/>
            <person name="Doricent M."/>
            <person name="Dorje P."/>
            <person name="Dorjee K."/>
            <person name="Dupes A."/>
            <person name="Elong R."/>
            <person name="Falk J."/>
            <person name="Farina A."/>
            <person name="Faro S."/>
            <person name="Ferguson D."/>
            <person name="Fisher S."/>
            <person name="Foley C.D."/>
            <person name="Franke A."/>
            <person name="Friedrich D."/>
            <person name="Gadbois L."/>
            <person name="Gearin G."/>
            <person name="Gearin C.R."/>
            <person name="Giannoukos G."/>
            <person name="Goode T."/>
            <person name="Graham J."/>
            <person name="Grandbois E."/>
            <person name="Grewal S."/>
            <person name="Gyaltsen K."/>
            <person name="Hafez N."/>
            <person name="Hagos B."/>
            <person name="Hall J."/>
            <person name="Henson C."/>
            <person name="Hollinger A."/>
            <person name="Honan T."/>
            <person name="Huard M.D."/>
            <person name="Hughes L."/>
            <person name="Hurhula B."/>
            <person name="Husby M.E."/>
            <person name="Kamat A."/>
            <person name="Kanga B."/>
            <person name="Kashin S."/>
            <person name="Khazanovich D."/>
            <person name="Kisner P."/>
            <person name="Lance K."/>
            <person name="Lara M."/>
            <person name="Lee W."/>
            <person name="Lennon N."/>
            <person name="Letendre F."/>
            <person name="LeVine R."/>
            <person name="Lipovsky A."/>
            <person name="Liu X."/>
            <person name="Liu J."/>
            <person name="Liu S."/>
            <person name="Lokyitsang T."/>
            <person name="Lokyitsang Y."/>
            <person name="Lubonja R."/>
            <person name="Lui A."/>
            <person name="MacDonald P."/>
            <person name="Magnisalis V."/>
            <person name="Maru K."/>
            <person name="Matthews C."/>
            <person name="McCusker W."/>
            <person name="McDonough S."/>
            <person name="Mehta T."/>
            <person name="Meldrim J."/>
            <person name="Meneus L."/>
            <person name="Mihai O."/>
            <person name="Mihalev A."/>
            <person name="Mihova T."/>
            <person name="Mittelman R."/>
            <person name="Mlenga V."/>
            <person name="Montmayeur A."/>
            <person name="Mulrain L."/>
            <person name="Navidi A."/>
            <person name="Naylor J."/>
            <person name="Negash T."/>
            <person name="Nguyen T."/>
            <person name="Nguyen N."/>
            <person name="Nicol R."/>
            <person name="Norbu C."/>
            <person name="Norbu N."/>
            <person name="Novod N."/>
            <person name="O'Neill B."/>
            <person name="Osman S."/>
            <person name="Markiewicz E."/>
            <person name="Oyono O.L."/>
            <person name="Patti C."/>
            <person name="Phunkhang P."/>
            <person name="Pierre F."/>
            <person name="Priest M."/>
            <person name="Raghuraman S."/>
            <person name="Rege F."/>
            <person name="Reyes R."/>
            <person name="Rise C."/>
            <person name="Rogov P."/>
            <person name="Ross K."/>
            <person name="Ryan E."/>
            <person name="Settipalli S."/>
            <person name="Shea T."/>
            <person name="Sherpa N."/>
            <person name="Shi L."/>
            <person name="Shih D."/>
            <person name="Sparrow T."/>
            <person name="Spaulding J."/>
            <person name="Stalker J."/>
            <person name="Stange-Thomann N."/>
            <person name="Stavropoulos S."/>
            <person name="Stone C."/>
            <person name="Strader C."/>
            <person name="Tesfaye S."/>
            <person name="Thomson T."/>
            <person name="Thoulutsang Y."/>
            <person name="Thoulutsang D."/>
            <person name="Topham K."/>
            <person name="Topping I."/>
            <person name="Tsamla T."/>
            <person name="Vassiliev H."/>
            <person name="Vo A."/>
            <person name="Wangchuk T."/>
            <person name="Wangdi T."/>
            <person name="Weiand M."/>
            <person name="Wilkinson J."/>
            <person name="Wilson A."/>
            <person name="Yadav S."/>
            <person name="Young G."/>
            <person name="Yu Q."/>
            <person name="Zembek L."/>
            <person name="Zhong D."/>
            <person name="Zimmer A."/>
            <person name="Zwirko Z."/>
            <person name="Jaffe D.B."/>
            <person name="Alvarez P."/>
            <person name="Brockman W."/>
            <person name="Butler J."/>
            <person name="Chin C."/>
            <person name="Gnerre S."/>
            <person name="Grabherr M."/>
            <person name="Kleber M."/>
            <person name="Mauceli E."/>
            <person name="MacCallum I."/>
        </authorList>
    </citation>
    <scope>NUCLEOTIDE SEQUENCE [LARGE SCALE GENOMIC DNA]</scope>
    <source>
        <strain evidence="5">Rob3c / Tucson 14021-0248.25</strain>
    </source>
</reference>
<gene>
    <name evidence="4" type="primary">Dsec\GM11415</name>
    <name evidence="4" type="ORF">Dsec_GM11415</name>
</gene>
<dbReference type="GO" id="GO:0005096">
    <property type="term" value="F:GTPase activator activity"/>
    <property type="evidence" value="ECO:0007669"/>
    <property type="project" value="UniProtKB-KW"/>
</dbReference>
<dbReference type="PhylomeDB" id="B4IDN3"/>
<dbReference type="PANTHER" id="PTHR21344:SF1">
    <property type="entry name" value="RAL GTPASE-ACTIVATING PROTEIN SUBUNIT BETA"/>
    <property type="match status" value="1"/>
</dbReference>
<feature type="region of interest" description="Disordered" evidence="2">
    <location>
        <begin position="444"/>
        <end position="526"/>
    </location>
</feature>
<dbReference type="InterPro" id="IPR046859">
    <property type="entry name" value="RGPA/RALGAPB_N"/>
</dbReference>
<dbReference type="SUPFAM" id="SSF111347">
    <property type="entry name" value="Rap/Ran-GAP"/>
    <property type="match status" value="1"/>
</dbReference>
<dbReference type="STRING" id="7238.B4IDN3"/>
<dbReference type="EMBL" id="CH480830">
    <property type="protein sequence ID" value="EDW45691.1"/>
    <property type="molecule type" value="Genomic_DNA"/>
</dbReference>
<feature type="compositionally biased region" description="Basic residues" evidence="2">
    <location>
        <begin position="449"/>
        <end position="458"/>
    </location>
</feature>
<feature type="domain" description="Rap-GAP" evidence="3">
    <location>
        <begin position="1339"/>
        <end position="1624"/>
    </location>
</feature>
<dbReference type="HOGENOM" id="CLU_005005_1_0_1"/>
<dbReference type="InterPro" id="IPR035974">
    <property type="entry name" value="Rap/Ran-GAP_sf"/>
</dbReference>
<evidence type="ECO:0000313" key="5">
    <source>
        <dbReference type="Proteomes" id="UP000001292"/>
    </source>
</evidence>
<feature type="compositionally biased region" description="Polar residues" evidence="2">
    <location>
        <begin position="505"/>
        <end position="521"/>
    </location>
</feature>
<proteinExistence type="predicted"/>
<evidence type="ECO:0000256" key="1">
    <source>
        <dbReference type="ARBA" id="ARBA00022468"/>
    </source>
</evidence>
<evidence type="ECO:0000256" key="2">
    <source>
        <dbReference type="SAM" id="MobiDB-lite"/>
    </source>
</evidence>
<sequence>MYSEWASLSAQITANSCGAQCFSVLNKFPASAGREVVVSVVKQLGTNLGITQNAEPSHLVKDEEVKWCMDVICFGLSLPLQEHETIKDCVNVYCEWLTALHPQPRISVPKPICEDANLYARQIINHFHNLFVPRQGESADTIKRQAVLCHRVLRTLQQTAQISQLMDRQTWDTLLLFLLAINEILLAPPTVKDDVGDQLCERVLSVLFEVWLLACVRSFPSPSMWKTLQESCAMWRHRVALVDQWNRVNLALTARLLEFSYGPAFPQLKNADEDGQLIPIGMSNDCVAQTWYRFLRMIGNPTALCSPHIISKSSHFVQWALTHEKGAETHQHPCLQQLPQIFLNAMKGISSQVDAFLGVYQPSPLQTDGVVTNLLEIRHSLNEATSSTLQQFIHSSSATNIANQQNQPAHHHHHLHYPHLHLHGAGSFLRDNFMSNSASSALNAIMGHHGGHHGHHHQQQQQQQQQQLQISASPTSSLTTGGSSAVGSTSAGGSHSAGIVGSISFGATESPGTGQASASATPTPPLQRRLAKSFSVAPTITQQKGLSKTSLIGLTGGGARNAISSSSTTNAGSTGTGSGEGSAPAPAPTTPTSTSGPPSASSSINSLPLTSMGAGVELAVARPKCNSILHVFHEWLFEAAHIGGDTWRQNRKKQACEASKRPSSMIMEHRKGSISLSQPNSLNDPQSLPPTLTIDKYESGRAEAIGTLCKIFCAKKTGEEILPVYLARFYMALQQCLKITESRECDETLASILLHSSDLFRLDLDGINVLLPGFIAALEIVLPDKDLKLKTQSMVFNRTELRRSAINILLSIMVLPLHYQTLPIRDLTCETSEKMFTFIQLKSRLMNILMNALQVETDAQNTHMLLGGLLLCVQDAVTFEETELGGGNANLSHNSSGVQHHDANLLSSACSERSASLVSAGTASLGGQTTATMGAGSGSIRDTGSAHDYPSLTISDDMSFEFGQELEGVTTYDNAHALFVRATYLVCHRLISSWKTDLNVSLPWSCCLAWPGYISGKQCSRPPPAHSKDLHSTIVAAFQCTAAWLMQHPYLLQDKDCLQTVLEVVELGISGTKSQSKGTDIPKFKDEKELKPASMRVRDAAENLLTIILEQVGYFPSECGPESISSLLDELALMKHCNSMVPAAAASSEQAIAKFKYFVTENSTILALLEEPLGNDQDPQPTVTLLIRGPFGRHAWTMQLRHLPRSKSGIKYHAINPGRPIPMNDVTQRLDSEQKNFPDGVDKVQPCVADYSIPTTEQMREQYGTAVIRELESLLENQSIHEKLAWAEADTSADSLSHAQECVPPTTRNPQNPAEALGNPTQRPLIVLDTKSAAFAADLDRLDKLSARTHDSVYVFYVKNGQTSAQQIIANMGEESSASHDPHFASMLQTLGWPVQVSEHSGWTGFVHNSWSLKGTPEEQLKSTANELNYNGSQRVLYWADVSSEIAFVVPTTWNLRYNSDTCDSGSISSTDQIGSSNVWTRGETDSAAGLAKSKSRNLSLELDTNRRDVKEPVPPTRRKGNVTKPTLLAQAPAKIFLVWLESYEDYLNFPLEDLLAYTRTGEELQTQQLPRASDCHVIFVHSLLSGLLRVKLQGPPGRMSFATPLVDGMVLSRRVVGNLVRQTALNISRRRRLDNDNYQPPHVRRRLKVQDIVQKYKMDLSEADLLAHLFQRAI</sequence>
<dbReference type="InterPro" id="IPR039930">
    <property type="entry name" value="RALGAPB"/>
</dbReference>
<protein>
    <submittedName>
        <fullName evidence="4">GM11415</fullName>
    </submittedName>
</protein>
<dbReference type="Gene3D" id="3.40.50.11210">
    <property type="entry name" value="Rap/Ran-GAP"/>
    <property type="match status" value="1"/>
</dbReference>
<evidence type="ECO:0000259" key="3">
    <source>
        <dbReference type="PROSITE" id="PS50085"/>
    </source>
</evidence>
<dbReference type="PROSITE" id="PS50085">
    <property type="entry name" value="RAPGAP"/>
    <property type="match status" value="1"/>
</dbReference>
<evidence type="ECO:0000313" key="4">
    <source>
        <dbReference type="EMBL" id="EDW45691.1"/>
    </source>
</evidence>
<dbReference type="GO" id="GO:0051056">
    <property type="term" value="P:regulation of small GTPase mediated signal transduction"/>
    <property type="evidence" value="ECO:0007669"/>
    <property type="project" value="InterPro"/>
</dbReference>
<accession>B4IDN3</accession>
<keyword evidence="1" id="KW-0343">GTPase activation</keyword>
<dbReference type="PANTHER" id="PTHR21344">
    <property type="entry name" value="RAL GTPASE-ACTIVATING PROTEIN SUBUNIT BETA"/>
    <property type="match status" value="1"/>
</dbReference>
<feature type="region of interest" description="Disordered" evidence="2">
    <location>
        <begin position="560"/>
        <end position="606"/>
    </location>
</feature>
<feature type="compositionally biased region" description="Low complexity" evidence="2">
    <location>
        <begin position="562"/>
        <end position="573"/>
    </location>
</feature>
<organism evidence="5">
    <name type="scientific">Drosophila sechellia</name>
    <name type="common">Fruit fly</name>
    <dbReference type="NCBI Taxonomy" id="7238"/>
    <lineage>
        <taxon>Eukaryota</taxon>
        <taxon>Metazoa</taxon>
        <taxon>Ecdysozoa</taxon>
        <taxon>Arthropoda</taxon>
        <taxon>Hexapoda</taxon>
        <taxon>Insecta</taxon>
        <taxon>Pterygota</taxon>
        <taxon>Neoptera</taxon>
        <taxon>Endopterygota</taxon>
        <taxon>Diptera</taxon>
        <taxon>Brachycera</taxon>
        <taxon>Muscomorpha</taxon>
        <taxon>Ephydroidea</taxon>
        <taxon>Drosophilidae</taxon>
        <taxon>Drosophila</taxon>
        <taxon>Sophophora</taxon>
    </lineage>
</organism>
<dbReference type="InterPro" id="IPR000331">
    <property type="entry name" value="Rap/Ran_GAP_dom"/>
</dbReference>
<keyword evidence="5" id="KW-1185">Reference proteome</keyword>
<feature type="region of interest" description="Disordered" evidence="2">
    <location>
        <begin position="1296"/>
        <end position="1320"/>
    </location>
</feature>
<name>B4IDN3_DROSE</name>
<feature type="compositionally biased region" description="Low complexity" evidence="2">
    <location>
        <begin position="459"/>
        <end position="498"/>
    </location>
</feature>